<evidence type="ECO:0000313" key="9">
    <source>
        <dbReference type="EMBL" id="CAK8683312.1"/>
    </source>
</evidence>
<feature type="transmembrane region" description="Helical" evidence="7">
    <location>
        <begin position="317"/>
        <end position="342"/>
    </location>
</feature>
<feature type="transmembrane region" description="Helical" evidence="7">
    <location>
        <begin position="383"/>
        <end position="409"/>
    </location>
</feature>
<feature type="domain" description="Cation/H+ exchanger transmembrane" evidence="8">
    <location>
        <begin position="256"/>
        <end position="618"/>
    </location>
</feature>
<feature type="region of interest" description="Disordered" evidence="6">
    <location>
        <begin position="122"/>
        <end position="155"/>
    </location>
</feature>
<accession>A0ABP0FUN3</accession>
<dbReference type="Pfam" id="PF00999">
    <property type="entry name" value="Na_H_Exchanger"/>
    <property type="match status" value="1"/>
</dbReference>
<gene>
    <name evidence="9" type="ORF">CVLEPA_LOCUS14397</name>
</gene>
<evidence type="ECO:0000259" key="8">
    <source>
        <dbReference type="Pfam" id="PF00999"/>
    </source>
</evidence>
<feature type="transmembrane region" description="Helical" evidence="7">
    <location>
        <begin position="607"/>
        <end position="628"/>
    </location>
</feature>
<dbReference type="PANTHER" id="PTHR31102:SF1">
    <property type="entry name" value="CATION_H+ EXCHANGER DOMAIN-CONTAINING PROTEIN"/>
    <property type="match status" value="1"/>
</dbReference>
<dbReference type="EMBL" id="CAWYQH010000097">
    <property type="protein sequence ID" value="CAK8683312.1"/>
    <property type="molecule type" value="Genomic_DNA"/>
</dbReference>
<dbReference type="InterPro" id="IPR006153">
    <property type="entry name" value="Cation/H_exchanger_TM"/>
</dbReference>
<comment type="similarity">
    <text evidence="2">Belongs to the monovalent cation:proton antiporter 1 (CPA1) transporter (TC 2.A.36) family.</text>
</comment>
<reference evidence="9 10" key="1">
    <citation type="submission" date="2024-02" db="EMBL/GenBank/DDBJ databases">
        <authorList>
            <person name="Daric V."/>
            <person name="Darras S."/>
        </authorList>
    </citation>
    <scope>NUCLEOTIDE SEQUENCE [LARGE SCALE GENOMIC DNA]</scope>
</reference>
<feature type="transmembrane region" description="Helical" evidence="7">
    <location>
        <begin position="421"/>
        <end position="441"/>
    </location>
</feature>
<feature type="transmembrane region" description="Helical" evidence="7">
    <location>
        <begin position="475"/>
        <end position="493"/>
    </location>
</feature>
<evidence type="ECO:0000256" key="4">
    <source>
        <dbReference type="ARBA" id="ARBA00022989"/>
    </source>
</evidence>
<feature type="transmembrane region" description="Helical" evidence="7">
    <location>
        <begin position="505"/>
        <end position="523"/>
    </location>
</feature>
<dbReference type="PANTHER" id="PTHR31102">
    <property type="match status" value="1"/>
</dbReference>
<evidence type="ECO:0000256" key="2">
    <source>
        <dbReference type="ARBA" id="ARBA00007367"/>
    </source>
</evidence>
<keyword evidence="4 7" id="KW-1133">Transmembrane helix</keyword>
<protein>
    <recommendedName>
        <fullName evidence="8">Cation/H+ exchanger transmembrane domain-containing protein</fullName>
    </recommendedName>
</protein>
<evidence type="ECO:0000256" key="7">
    <source>
        <dbReference type="SAM" id="Phobius"/>
    </source>
</evidence>
<proteinExistence type="inferred from homology"/>
<feature type="compositionally biased region" description="Basic and acidic residues" evidence="6">
    <location>
        <begin position="127"/>
        <end position="138"/>
    </location>
</feature>
<evidence type="ECO:0000256" key="1">
    <source>
        <dbReference type="ARBA" id="ARBA00004141"/>
    </source>
</evidence>
<feature type="transmembrane region" description="Helical" evidence="7">
    <location>
        <begin position="535"/>
        <end position="559"/>
    </location>
</feature>
<keyword evidence="3 7" id="KW-0812">Transmembrane</keyword>
<feature type="transmembrane region" description="Helical" evidence="7">
    <location>
        <begin position="225"/>
        <end position="246"/>
    </location>
</feature>
<evidence type="ECO:0000256" key="6">
    <source>
        <dbReference type="SAM" id="MobiDB-lite"/>
    </source>
</evidence>
<feature type="transmembrane region" description="Helical" evidence="7">
    <location>
        <begin position="348"/>
        <end position="371"/>
    </location>
</feature>
<dbReference type="Proteomes" id="UP001642483">
    <property type="component" value="Unassembled WGS sequence"/>
</dbReference>
<organism evidence="9 10">
    <name type="scientific">Clavelina lepadiformis</name>
    <name type="common">Light-bulb sea squirt</name>
    <name type="synonym">Ascidia lepadiformis</name>
    <dbReference type="NCBI Taxonomy" id="159417"/>
    <lineage>
        <taxon>Eukaryota</taxon>
        <taxon>Metazoa</taxon>
        <taxon>Chordata</taxon>
        <taxon>Tunicata</taxon>
        <taxon>Ascidiacea</taxon>
        <taxon>Aplousobranchia</taxon>
        <taxon>Clavelinidae</taxon>
        <taxon>Clavelina</taxon>
    </lineage>
</organism>
<feature type="transmembrane region" description="Helical" evidence="7">
    <location>
        <begin position="289"/>
        <end position="305"/>
    </location>
</feature>
<name>A0ABP0FUN3_CLALP</name>
<feature type="transmembrane region" description="Helical" evidence="7">
    <location>
        <begin position="258"/>
        <end position="277"/>
    </location>
</feature>
<comment type="subcellular location">
    <subcellularLocation>
        <location evidence="1">Membrane</location>
        <topology evidence="1">Multi-pass membrane protein</topology>
    </subcellularLocation>
</comment>
<evidence type="ECO:0000256" key="5">
    <source>
        <dbReference type="ARBA" id="ARBA00023136"/>
    </source>
</evidence>
<evidence type="ECO:0000313" key="10">
    <source>
        <dbReference type="Proteomes" id="UP001642483"/>
    </source>
</evidence>
<comment type="caution">
    <text evidence="9">The sequence shown here is derived from an EMBL/GenBank/DDBJ whole genome shotgun (WGS) entry which is preliminary data.</text>
</comment>
<sequence length="646" mass="69699">MVYGRFPRSKDWSRVAGGKESNINILLIKSPPCRTVVQTGAEDLYFRQKAAFHDLSTAERLLAELCEQSKMVSVITDANLISRQDVVIQASHSDEVFQLNGDGAPLNGHEDFNGISMKETNFSSTDYSEKGEEKEDTKSLLARSEGRNSQTSSTKGSWCSRLEYVCQCCMWKYHDQPDDDDGCCTKCSWFLMCPPHGRIAKLVCILVLAFLTWAVPWSIVPNEALPGGNLFGIIILLLSCLAAGWLISHIPLPGIPPLPPLLGMLIMGFLLRNVPYIDVAKYIEPKWSSSLRLIALTVILTRAGIGLDGKALFKLKWVLLGFAVSTSIVECVVVAAFSTIMIGFPWDWGFVIGFVLCAVSPAVVVPSLLYLQDKGFGVEGGIPTFLIAGAALNDVIGITGFNVVLGMIFSDGDLVEKIIHGPLELVFGIGGGVILGIFLWYFPPANLKGRNGYRTGLLLGLALFCGFGSKVVHYAGAGALATLVMSFVAGVKWGKEKKPVAKTFANLWVIFQPLLFGLIGASVKIESLKPETVGMGTALIFTGLAFRSVTAFLAVYWTAFNMKEKVFMTVAWVPKATVQAAIGAVALDMATEKEASEEVIGYGTKVLTIAVLSILLTAPTGAAAIGLLGPKLLKRSPQDDEEKAAP</sequence>
<keyword evidence="5 7" id="KW-0472">Membrane</keyword>
<feature type="transmembrane region" description="Helical" evidence="7">
    <location>
        <begin position="199"/>
        <end position="219"/>
    </location>
</feature>
<keyword evidence="10" id="KW-1185">Reference proteome</keyword>
<evidence type="ECO:0000256" key="3">
    <source>
        <dbReference type="ARBA" id="ARBA00022692"/>
    </source>
</evidence>
<dbReference type="InterPro" id="IPR051843">
    <property type="entry name" value="CPA1_transporter"/>
</dbReference>